<organism evidence="1 2">
    <name type="scientific">Smallanthus sonchifolius</name>
    <dbReference type="NCBI Taxonomy" id="185202"/>
    <lineage>
        <taxon>Eukaryota</taxon>
        <taxon>Viridiplantae</taxon>
        <taxon>Streptophyta</taxon>
        <taxon>Embryophyta</taxon>
        <taxon>Tracheophyta</taxon>
        <taxon>Spermatophyta</taxon>
        <taxon>Magnoliopsida</taxon>
        <taxon>eudicotyledons</taxon>
        <taxon>Gunneridae</taxon>
        <taxon>Pentapetalae</taxon>
        <taxon>asterids</taxon>
        <taxon>campanulids</taxon>
        <taxon>Asterales</taxon>
        <taxon>Asteraceae</taxon>
        <taxon>Asteroideae</taxon>
        <taxon>Heliantheae alliance</taxon>
        <taxon>Millerieae</taxon>
        <taxon>Smallanthus</taxon>
    </lineage>
</organism>
<evidence type="ECO:0000313" key="1">
    <source>
        <dbReference type="EMBL" id="KAI3793702.1"/>
    </source>
</evidence>
<keyword evidence="2" id="KW-1185">Reference proteome</keyword>
<accession>A0ACB9HDA0</accession>
<protein>
    <submittedName>
        <fullName evidence="1">Uncharacterized protein</fullName>
    </submittedName>
</protein>
<gene>
    <name evidence="1" type="ORF">L1987_36322</name>
</gene>
<dbReference type="Proteomes" id="UP001056120">
    <property type="component" value="Linkage Group LG12"/>
</dbReference>
<reference evidence="1 2" key="2">
    <citation type="journal article" date="2022" name="Mol. Ecol. Resour.">
        <title>The genomes of chicory, endive, great burdock and yacon provide insights into Asteraceae paleo-polyploidization history and plant inulin production.</title>
        <authorList>
            <person name="Fan W."/>
            <person name="Wang S."/>
            <person name="Wang H."/>
            <person name="Wang A."/>
            <person name="Jiang F."/>
            <person name="Liu H."/>
            <person name="Zhao H."/>
            <person name="Xu D."/>
            <person name="Zhang Y."/>
        </authorList>
    </citation>
    <scope>NUCLEOTIDE SEQUENCE [LARGE SCALE GENOMIC DNA]</scope>
    <source>
        <strain evidence="2">cv. Yunnan</strain>
        <tissue evidence="1">Leaves</tissue>
    </source>
</reference>
<comment type="caution">
    <text evidence="1">The sequence shown here is derived from an EMBL/GenBank/DDBJ whole genome shotgun (WGS) entry which is preliminary data.</text>
</comment>
<reference evidence="2" key="1">
    <citation type="journal article" date="2022" name="Mol. Ecol. Resour.">
        <title>The genomes of chicory, endive, great burdock and yacon provide insights into Asteraceae palaeo-polyploidization history and plant inulin production.</title>
        <authorList>
            <person name="Fan W."/>
            <person name="Wang S."/>
            <person name="Wang H."/>
            <person name="Wang A."/>
            <person name="Jiang F."/>
            <person name="Liu H."/>
            <person name="Zhao H."/>
            <person name="Xu D."/>
            <person name="Zhang Y."/>
        </authorList>
    </citation>
    <scope>NUCLEOTIDE SEQUENCE [LARGE SCALE GENOMIC DNA]</scope>
    <source>
        <strain evidence="2">cv. Yunnan</strain>
    </source>
</reference>
<proteinExistence type="predicted"/>
<dbReference type="EMBL" id="CM042029">
    <property type="protein sequence ID" value="KAI3793702.1"/>
    <property type="molecule type" value="Genomic_DNA"/>
</dbReference>
<evidence type="ECO:0000313" key="2">
    <source>
        <dbReference type="Proteomes" id="UP001056120"/>
    </source>
</evidence>
<sequence length="113" mass="11811">MAAWRGVVGGVGWGGVALGWWGRVGWSGVGGDDLAMAAWRGVVGGEGVRVGVGGMGWGRVGWNGVDCDTWMAKHKLNSRNRSIYEMLKCGTDMLADGRVLGNGNYSVAAIALE</sequence>
<name>A0ACB9HDA0_9ASTR</name>